<evidence type="ECO:0000256" key="11">
    <source>
        <dbReference type="ARBA" id="ARBA00023098"/>
    </source>
</evidence>
<keyword evidence="9" id="KW-0067">ATP-binding</keyword>
<dbReference type="GO" id="GO:0016301">
    <property type="term" value="F:kinase activity"/>
    <property type="evidence" value="ECO:0007669"/>
    <property type="project" value="UniProtKB-KW"/>
</dbReference>
<keyword evidence="13" id="KW-0594">Phospholipid biosynthesis</keyword>
<evidence type="ECO:0000256" key="13">
    <source>
        <dbReference type="ARBA" id="ARBA00023209"/>
    </source>
</evidence>
<keyword evidence="10 15" id="KW-1133">Transmembrane helix</keyword>
<evidence type="ECO:0000256" key="4">
    <source>
        <dbReference type="ARBA" id="ARBA00022516"/>
    </source>
</evidence>
<evidence type="ECO:0000313" key="17">
    <source>
        <dbReference type="Proteomes" id="UP001229209"/>
    </source>
</evidence>
<keyword evidence="12 15" id="KW-0472">Membrane</keyword>
<comment type="caution">
    <text evidence="16">The sequence shown here is derived from an EMBL/GenBank/DDBJ whole genome shotgun (WGS) entry which is preliminary data.</text>
</comment>
<comment type="similarity">
    <text evidence="2">Belongs to the bacterial diacylglycerol kinase family.</text>
</comment>
<keyword evidence="11" id="KW-0443">Lipid metabolism</keyword>
<evidence type="ECO:0000256" key="10">
    <source>
        <dbReference type="ARBA" id="ARBA00022989"/>
    </source>
</evidence>
<feature type="transmembrane region" description="Helical" evidence="15">
    <location>
        <begin position="103"/>
        <end position="123"/>
    </location>
</feature>
<dbReference type="InterPro" id="IPR000829">
    <property type="entry name" value="DAGK"/>
</dbReference>
<keyword evidence="5" id="KW-0808">Transferase</keyword>
<evidence type="ECO:0000256" key="8">
    <source>
        <dbReference type="ARBA" id="ARBA00022777"/>
    </source>
</evidence>
<keyword evidence="8 16" id="KW-0418">Kinase</keyword>
<evidence type="ECO:0000256" key="1">
    <source>
        <dbReference type="ARBA" id="ARBA00004651"/>
    </source>
</evidence>
<dbReference type="PANTHER" id="PTHR34299:SF1">
    <property type="entry name" value="DIACYLGLYCEROL KINASE"/>
    <property type="match status" value="1"/>
</dbReference>
<dbReference type="Proteomes" id="UP001229209">
    <property type="component" value="Unassembled WGS sequence"/>
</dbReference>
<protein>
    <submittedName>
        <fullName evidence="16">Diacylglycerol kinase</fullName>
    </submittedName>
</protein>
<dbReference type="PANTHER" id="PTHR34299">
    <property type="entry name" value="DIACYLGLYCEROL KINASE"/>
    <property type="match status" value="1"/>
</dbReference>
<evidence type="ECO:0000256" key="5">
    <source>
        <dbReference type="ARBA" id="ARBA00022679"/>
    </source>
</evidence>
<keyword evidence="6 15" id="KW-0812">Transmembrane</keyword>
<sequence>MRIHFFIFQLLLVFDLLIQPTWWQIILGLMAAGGVFALELINCSLEAVVDLLVQHQWNTLAKAAKDAAAGAVLVFAFMAAMLAIALAFVNWPWRLNLIFHPRFLSTGLVLLTAVLSWITWFAADKQNLKNDEVWTGE</sequence>
<keyword evidence="3" id="KW-1003">Cell membrane</keyword>
<proteinExistence type="inferred from homology"/>
<reference evidence="16 17" key="1">
    <citation type="submission" date="2023-07" db="EMBL/GenBank/DDBJ databases">
        <title>Genomic Encyclopedia of Type Strains, Phase IV (KMG-IV): sequencing the most valuable type-strain genomes for metagenomic binning, comparative biology and taxonomic classification.</title>
        <authorList>
            <person name="Goeker M."/>
        </authorList>
    </citation>
    <scope>NUCLEOTIDE SEQUENCE [LARGE SCALE GENOMIC DNA]</scope>
    <source>
        <strain evidence="16 17">DSM 25924</strain>
    </source>
</reference>
<evidence type="ECO:0000313" key="16">
    <source>
        <dbReference type="EMBL" id="MDP9727384.1"/>
    </source>
</evidence>
<evidence type="ECO:0000256" key="3">
    <source>
        <dbReference type="ARBA" id="ARBA00022475"/>
    </source>
</evidence>
<keyword evidence="14" id="KW-1208">Phospholipid metabolism</keyword>
<comment type="subcellular location">
    <subcellularLocation>
        <location evidence="1">Cell membrane</location>
        <topology evidence="1">Multi-pass membrane protein</topology>
    </subcellularLocation>
</comment>
<evidence type="ECO:0000256" key="7">
    <source>
        <dbReference type="ARBA" id="ARBA00022741"/>
    </source>
</evidence>
<evidence type="ECO:0000256" key="2">
    <source>
        <dbReference type="ARBA" id="ARBA00005967"/>
    </source>
</evidence>
<feature type="transmembrane region" description="Helical" evidence="15">
    <location>
        <begin position="67"/>
        <end position="91"/>
    </location>
</feature>
<dbReference type="EMBL" id="JAURUO010000001">
    <property type="protein sequence ID" value="MDP9727384.1"/>
    <property type="molecule type" value="Genomic_DNA"/>
</dbReference>
<dbReference type="Pfam" id="PF01219">
    <property type="entry name" value="DAGK_prokar"/>
    <property type="match status" value="1"/>
</dbReference>
<dbReference type="Gene3D" id="1.10.287.3610">
    <property type="match status" value="1"/>
</dbReference>
<accession>A0ABT9LSZ2</accession>
<dbReference type="InterPro" id="IPR036945">
    <property type="entry name" value="DAGK_sf"/>
</dbReference>
<keyword evidence="17" id="KW-1185">Reference proteome</keyword>
<evidence type="ECO:0000256" key="15">
    <source>
        <dbReference type="SAM" id="Phobius"/>
    </source>
</evidence>
<name>A0ABT9LSZ2_9BACL</name>
<evidence type="ECO:0000256" key="12">
    <source>
        <dbReference type="ARBA" id="ARBA00023136"/>
    </source>
</evidence>
<evidence type="ECO:0000256" key="14">
    <source>
        <dbReference type="ARBA" id="ARBA00023264"/>
    </source>
</evidence>
<keyword evidence="7" id="KW-0547">Nucleotide-binding</keyword>
<evidence type="ECO:0000256" key="9">
    <source>
        <dbReference type="ARBA" id="ARBA00022840"/>
    </source>
</evidence>
<gene>
    <name evidence="16" type="ORF">J2S04_000306</name>
</gene>
<evidence type="ECO:0000256" key="6">
    <source>
        <dbReference type="ARBA" id="ARBA00022692"/>
    </source>
</evidence>
<organism evidence="16 17">
    <name type="scientific">Alicyclobacillus tolerans</name>
    <dbReference type="NCBI Taxonomy" id="90970"/>
    <lineage>
        <taxon>Bacteria</taxon>
        <taxon>Bacillati</taxon>
        <taxon>Bacillota</taxon>
        <taxon>Bacilli</taxon>
        <taxon>Bacillales</taxon>
        <taxon>Alicyclobacillaceae</taxon>
        <taxon>Alicyclobacillus</taxon>
    </lineage>
</organism>
<keyword evidence="4" id="KW-0444">Lipid biosynthesis</keyword>